<dbReference type="AlphaFoldDB" id="A0A2G8JKK7"/>
<evidence type="ECO:0000313" key="3">
    <source>
        <dbReference type="EMBL" id="PIK36292.1"/>
    </source>
</evidence>
<gene>
    <name evidence="3" type="ORF">BSL78_26872</name>
</gene>
<feature type="compositionally biased region" description="Polar residues" evidence="1">
    <location>
        <begin position="35"/>
        <end position="54"/>
    </location>
</feature>
<dbReference type="InterPro" id="IPR002181">
    <property type="entry name" value="Fibrinogen_a/b/g_C_dom"/>
</dbReference>
<dbReference type="OrthoDB" id="7972392at2759"/>
<dbReference type="Gene3D" id="3.90.215.10">
    <property type="entry name" value="Gamma Fibrinogen, chain A, domain 1"/>
    <property type="match status" value="1"/>
</dbReference>
<dbReference type="GO" id="GO:0005615">
    <property type="term" value="C:extracellular space"/>
    <property type="evidence" value="ECO:0007669"/>
    <property type="project" value="TreeGrafter"/>
</dbReference>
<organism evidence="3 4">
    <name type="scientific">Stichopus japonicus</name>
    <name type="common">Sea cucumber</name>
    <dbReference type="NCBI Taxonomy" id="307972"/>
    <lineage>
        <taxon>Eukaryota</taxon>
        <taxon>Metazoa</taxon>
        <taxon>Echinodermata</taxon>
        <taxon>Eleutherozoa</taxon>
        <taxon>Echinozoa</taxon>
        <taxon>Holothuroidea</taxon>
        <taxon>Aspidochirotacea</taxon>
        <taxon>Aspidochirotida</taxon>
        <taxon>Stichopodidae</taxon>
        <taxon>Apostichopus</taxon>
    </lineage>
</organism>
<dbReference type="NCBIfam" id="NF040941">
    <property type="entry name" value="GGGWT_bact"/>
    <property type="match status" value="1"/>
</dbReference>
<protein>
    <recommendedName>
        <fullName evidence="2">Fibrinogen C-terminal domain-containing protein</fullName>
    </recommendedName>
</protein>
<comment type="caution">
    <text evidence="3">The sequence shown here is derived from an EMBL/GenBank/DDBJ whole genome shotgun (WGS) entry which is preliminary data.</text>
</comment>
<feature type="compositionally biased region" description="Polar residues" evidence="1">
    <location>
        <begin position="10"/>
        <end position="25"/>
    </location>
</feature>
<evidence type="ECO:0000259" key="2">
    <source>
        <dbReference type="PROSITE" id="PS51406"/>
    </source>
</evidence>
<dbReference type="SMART" id="SM00186">
    <property type="entry name" value="FBG"/>
    <property type="match status" value="1"/>
</dbReference>
<feature type="region of interest" description="Disordered" evidence="1">
    <location>
        <begin position="1"/>
        <end position="70"/>
    </location>
</feature>
<dbReference type="InterPro" id="IPR036056">
    <property type="entry name" value="Fibrinogen-like_C"/>
</dbReference>
<feature type="domain" description="Fibrinogen C-terminal" evidence="2">
    <location>
        <begin position="70"/>
        <end position="242"/>
    </location>
</feature>
<dbReference type="STRING" id="307972.A0A2G8JKK7"/>
<dbReference type="Proteomes" id="UP000230750">
    <property type="component" value="Unassembled WGS sequence"/>
</dbReference>
<dbReference type="InterPro" id="IPR014716">
    <property type="entry name" value="Fibrinogen_a/b/g_C_1"/>
</dbReference>
<dbReference type="CDD" id="cd00087">
    <property type="entry name" value="FReD"/>
    <property type="match status" value="1"/>
</dbReference>
<proteinExistence type="predicted"/>
<dbReference type="InterPro" id="IPR050373">
    <property type="entry name" value="Fibrinogen_C-term_domain"/>
</dbReference>
<evidence type="ECO:0000256" key="1">
    <source>
        <dbReference type="SAM" id="MobiDB-lite"/>
    </source>
</evidence>
<accession>A0A2G8JKK7</accession>
<dbReference type="Pfam" id="PF00147">
    <property type="entry name" value="Fibrinogen_C"/>
    <property type="match status" value="1"/>
</dbReference>
<dbReference type="PROSITE" id="PS51406">
    <property type="entry name" value="FIBRINOGEN_C_2"/>
    <property type="match status" value="1"/>
</dbReference>
<dbReference type="PANTHER" id="PTHR19143:SF444">
    <property type="entry name" value="PROTEIN SCABROUS"/>
    <property type="match status" value="1"/>
</dbReference>
<name>A0A2G8JKK7_STIJA</name>
<reference evidence="3 4" key="1">
    <citation type="journal article" date="2017" name="PLoS Biol.">
        <title>The sea cucumber genome provides insights into morphological evolution and visceral regeneration.</title>
        <authorList>
            <person name="Zhang X."/>
            <person name="Sun L."/>
            <person name="Yuan J."/>
            <person name="Sun Y."/>
            <person name="Gao Y."/>
            <person name="Zhang L."/>
            <person name="Li S."/>
            <person name="Dai H."/>
            <person name="Hamel J.F."/>
            <person name="Liu C."/>
            <person name="Yu Y."/>
            <person name="Liu S."/>
            <person name="Lin W."/>
            <person name="Guo K."/>
            <person name="Jin S."/>
            <person name="Xu P."/>
            <person name="Storey K.B."/>
            <person name="Huan P."/>
            <person name="Zhang T."/>
            <person name="Zhou Y."/>
            <person name="Zhang J."/>
            <person name="Lin C."/>
            <person name="Li X."/>
            <person name="Xing L."/>
            <person name="Huo D."/>
            <person name="Sun M."/>
            <person name="Wang L."/>
            <person name="Mercier A."/>
            <person name="Li F."/>
            <person name="Yang H."/>
            <person name="Xiang J."/>
        </authorList>
    </citation>
    <scope>NUCLEOTIDE SEQUENCE [LARGE SCALE GENOMIC DNA]</scope>
    <source>
        <strain evidence="3">Shaxun</strain>
        <tissue evidence="3">Muscle</tissue>
    </source>
</reference>
<keyword evidence="4" id="KW-1185">Reference proteome</keyword>
<sequence length="257" mass="28726">MAAPNKEKYSTQQATNRPKPTTPSEKTTDVDCKDSSCTNTDVTSKTLQPPTTKTDVAPTKLQPTTSQAGSTTIGEMSNCLDYFNAGYTTNGLYTIKPTNWSGPAFEVFCNMTDGGGWTVFQRRVNGSVDFYRNWTSYKEGFGQPDHEFWLGNDKLFYLTNQGNYQLRIDMVNRDGAPYYAKFDFFRISDESDNYRLSGLGNFNGTAEIEGGAPGGYALSYHLNAPFSTYDRDNDKSDATSLCCFTSWCLVVQELRIF</sequence>
<dbReference type="PANTHER" id="PTHR19143">
    <property type="entry name" value="FIBRINOGEN/TENASCIN/ANGIOPOEITIN"/>
    <property type="match status" value="1"/>
</dbReference>
<dbReference type="EMBL" id="MRZV01001703">
    <property type="protein sequence ID" value="PIK36292.1"/>
    <property type="molecule type" value="Genomic_DNA"/>
</dbReference>
<dbReference type="SUPFAM" id="SSF56496">
    <property type="entry name" value="Fibrinogen C-terminal domain-like"/>
    <property type="match status" value="1"/>
</dbReference>
<evidence type="ECO:0000313" key="4">
    <source>
        <dbReference type="Proteomes" id="UP000230750"/>
    </source>
</evidence>
<feature type="compositionally biased region" description="Polar residues" evidence="1">
    <location>
        <begin position="61"/>
        <end position="70"/>
    </location>
</feature>